<dbReference type="InParanoid" id="A0A7J7D195"/>
<keyword evidence="1" id="KW-1133">Transmembrane helix</keyword>
<keyword evidence="3" id="KW-1185">Reference proteome</keyword>
<gene>
    <name evidence="2" type="ORF">HS088_TW11G00157</name>
</gene>
<evidence type="ECO:0000313" key="3">
    <source>
        <dbReference type="Proteomes" id="UP000593562"/>
    </source>
</evidence>
<comment type="caution">
    <text evidence="2">The sequence shown here is derived from an EMBL/GenBank/DDBJ whole genome shotgun (WGS) entry which is preliminary data.</text>
</comment>
<dbReference type="Proteomes" id="UP000593562">
    <property type="component" value="Unassembled WGS sequence"/>
</dbReference>
<reference evidence="2 3" key="1">
    <citation type="journal article" date="2020" name="Nat. Commun.">
        <title>Genome of Tripterygium wilfordii and identification of cytochrome P450 involved in triptolide biosynthesis.</title>
        <authorList>
            <person name="Tu L."/>
            <person name="Su P."/>
            <person name="Zhang Z."/>
            <person name="Gao L."/>
            <person name="Wang J."/>
            <person name="Hu T."/>
            <person name="Zhou J."/>
            <person name="Zhang Y."/>
            <person name="Zhao Y."/>
            <person name="Liu Y."/>
            <person name="Song Y."/>
            <person name="Tong Y."/>
            <person name="Lu Y."/>
            <person name="Yang J."/>
            <person name="Xu C."/>
            <person name="Jia M."/>
            <person name="Peters R.J."/>
            <person name="Huang L."/>
            <person name="Gao W."/>
        </authorList>
    </citation>
    <scope>NUCLEOTIDE SEQUENCE [LARGE SCALE GENOMIC DNA]</scope>
    <source>
        <strain evidence="3">cv. XIE 37</strain>
        <tissue evidence="2">Leaf</tissue>
    </source>
</reference>
<dbReference type="PANTHER" id="PTHR36000">
    <property type="entry name" value="DEFECTIVE 1273 PROTEIN, PUTATIVE-RELATED"/>
    <property type="match status" value="1"/>
</dbReference>
<protein>
    <submittedName>
        <fullName evidence="2">Putative Embryo defective</fullName>
    </submittedName>
</protein>
<dbReference type="PANTHER" id="PTHR36000:SF3">
    <property type="entry name" value="EMBRYO DEFECTIVE 1273"/>
    <property type="match status" value="1"/>
</dbReference>
<feature type="transmembrane region" description="Helical" evidence="1">
    <location>
        <begin position="98"/>
        <end position="119"/>
    </location>
</feature>
<feature type="transmembrane region" description="Helical" evidence="1">
    <location>
        <begin position="161"/>
        <end position="178"/>
    </location>
</feature>
<name>A0A7J7D195_TRIWF</name>
<sequence length="230" mass="26452">MALPAYAVFPSNPKFQIKLFKNQGCQIYRQSHVYHRASPMCSMKVRMTYFSDPNKIKSQLNIVRERLWETAPSTVKTFPWKKAENILLEQLLFLGKKVLKWAFISFFILSSIADVIFSIARSQELMIPIGLLVGCLMTDFLKETLHELFHRSKEKNSESQLVGISCFFILVKFISSCFSLRMQVFLMHVANGGLMQVLWLWRNLVQENDMNSEESSLTGLDTSPAPVAEE</sequence>
<evidence type="ECO:0000256" key="1">
    <source>
        <dbReference type="SAM" id="Phobius"/>
    </source>
</evidence>
<dbReference type="FunCoup" id="A0A7J7D195">
    <property type="interactions" value="1296"/>
</dbReference>
<evidence type="ECO:0000313" key="2">
    <source>
        <dbReference type="EMBL" id="KAF5740093.1"/>
    </source>
</evidence>
<dbReference type="AlphaFoldDB" id="A0A7J7D195"/>
<keyword evidence="1" id="KW-0472">Membrane</keyword>
<dbReference type="OrthoDB" id="742048at2759"/>
<dbReference type="EMBL" id="JAAARO010000011">
    <property type="protein sequence ID" value="KAF5740093.1"/>
    <property type="molecule type" value="Genomic_DNA"/>
</dbReference>
<proteinExistence type="predicted"/>
<organism evidence="2 3">
    <name type="scientific">Tripterygium wilfordii</name>
    <name type="common">Thunder God vine</name>
    <dbReference type="NCBI Taxonomy" id="458696"/>
    <lineage>
        <taxon>Eukaryota</taxon>
        <taxon>Viridiplantae</taxon>
        <taxon>Streptophyta</taxon>
        <taxon>Embryophyta</taxon>
        <taxon>Tracheophyta</taxon>
        <taxon>Spermatophyta</taxon>
        <taxon>Magnoliopsida</taxon>
        <taxon>eudicotyledons</taxon>
        <taxon>Gunneridae</taxon>
        <taxon>Pentapetalae</taxon>
        <taxon>rosids</taxon>
        <taxon>fabids</taxon>
        <taxon>Celastrales</taxon>
        <taxon>Celastraceae</taxon>
        <taxon>Tripterygium</taxon>
    </lineage>
</organism>
<feature type="transmembrane region" description="Helical" evidence="1">
    <location>
        <begin position="125"/>
        <end position="141"/>
    </location>
</feature>
<accession>A0A7J7D195</accession>
<keyword evidence="1" id="KW-0812">Transmembrane</keyword>